<protein>
    <recommendedName>
        <fullName evidence="4">SPOR domain-containing protein</fullName>
    </recommendedName>
</protein>
<feature type="coiled-coil region" evidence="1">
    <location>
        <begin position="503"/>
        <end position="575"/>
    </location>
</feature>
<dbReference type="NCBIfam" id="TIGR03519">
    <property type="entry name" value="T9SS_PorP_fam"/>
    <property type="match status" value="1"/>
</dbReference>
<name>A0A0C5WB56_9FLAO</name>
<organism evidence="2 3">
    <name type="scientific">Siansivirga zeaxanthinifaciens CC-SAMT-1</name>
    <dbReference type="NCBI Taxonomy" id="1454006"/>
    <lineage>
        <taxon>Bacteria</taxon>
        <taxon>Pseudomonadati</taxon>
        <taxon>Bacteroidota</taxon>
        <taxon>Flavobacteriia</taxon>
        <taxon>Flavobacteriales</taxon>
        <taxon>Flavobacteriaceae</taxon>
        <taxon>Siansivirga</taxon>
    </lineage>
</organism>
<proteinExistence type="predicted"/>
<feature type="coiled-coil region" evidence="1">
    <location>
        <begin position="349"/>
        <end position="474"/>
    </location>
</feature>
<feature type="coiled-coil region" evidence="1">
    <location>
        <begin position="622"/>
        <end position="656"/>
    </location>
</feature>
<keyword evidence="3" id="KW-1185">Reference proteome</keyword>
<gene>
    <name evidence="2" type="ORF">AW14_12420</name>
</gene>
<dbReference type="STRING" id="1454006.AW14_12420"/>
<dbReference type="Proteomes" id="UP000032229">
    <property type="component" value="Chromosome"/>
</dbReference>
<dbReference type="PATRIC" id="fig|1454006.5.peg.2464"/>
<dbReference type="Pfam" id="PF11751">
    <property type="entry name" value="PorP_SprF"/>
    <property type="match status" value="1"/>
</dbReference>
<dbReference type="KEGG" id="sze:AW14_12420"/>
<evidence type="ECO:0008006" key="4">
    <source>
        <dbReference type="Google" id="ProtNLM"/>
    </source>
</evidence>
<evidence type="ECO:0000313" key="2">
    <source>
        <dbReference type="EMBL" id="AJR04338.1"/>
    </source>
</evidence>
<evidence type="ECO:0000256" key="1">
    <source>
        <dbReference type="SAM" id="Coils"/>
    </source>
</evidence>
<accession>A0A0C5WB56</accession>
<dbReference type="InterPro" id="IPR019861">
    <property type="entry name" value="PorP/SprF_Bacteroidetes"/>
</dbReference>
<evidence type="ECO:0000313" key="3">
    <source>
        <dbReference type="Proteomes" id="UP000032229"/>
    </source>
</evidence>
<sequence>MVAQNDGVVSLDLPVRNSFKFNRYALNPTFSFVREQNRYLSFTNKKQWTQFEDAPQTNLFSYSGRLSENSGMGIGLFQQDYGVLTTFGGIVNFAYNAVLDRDSNLTFGMNLGVYNSGINQGRIQTNFDDPSLQNIPSNLLVSINPGINYGTLFLDFGVSLNNLVTYNFKTSEIIKENPEQSIQLHAMYTGYLETRGFFDESKFSTLVTTNLKKDKTVLSGLVMLTVPKGIWAQAGYNTLYGVSGGLGLNVSSNISIEYNFEKSMGDLVSFGNSHEITLAYKFNKRERYNYSDDDQEEALIIPKQKKKRFIAAKPRTTKPKPTAVKPAKETPIATEKVVVDEKTTDEDAIAKAEAEALAKQQALEAEQAKKAEEEANRLKAIADAKAKADALARQKAAEAARLKAQEDAKAKAEALAKEKAAAEAKAKEAALALARKQALEAENAKKQAEEAARLKAEEAAKMQLEQEAAKARAEEKPLDKIAQSMQNLEKVTEASKLEQQNLLSKLKATVAVKQKDLNDLKEENDLSEQGIYSEPKPFKSVSAENAAIESLKDELDNAINNQREKIAQLEKLYSERVKTIKTKNDSINTYYLKALEVLKTEQAQTTRAKAELVSTLETIKVATEIERKRRIKRAAYDNAEARYNKDRARLEAIKNNTEIASAPLEAKDFDFGDVQSNNIQIIKGVKNVNSDFYLVLAVHDDVEKRDAFLEKAVASGQKNINFFFDVATSKYYIYYESFNDLESANQAMAQKDSKPYNGKMYMVKIEN</sequence>
<reference evidence="2 3" key="1">
    <citation type="submission" date="2014-02" db="EMBL/GenBank/DDBJ databases">
        <authorList>
            <person name="Young C.-C."/>
            <person name="Hameed A."/>
            <person name="Huang H.-C."/>
            <person name="Shahina M."/>
        </authorList>
    </citation>
    <scope>NUCLEOTIDE SEQUENCE [LARGE SCALE GENOMIC DNA]</scope>
    <source>
        <strain evidence="2 3">CC-SAMT-1</strain>
    </source>
</reference>
<keyword evidence="1" id="KW-0175">Coiled coil</keyword>
<dbReference type="AlphaFoldDB" id="A0A0C5WB56"/>
<dbReference type="EMBL" id="CP007202">
    <property type="protein sequence ID" value="AJR04338.1"/>
    <property type="molecule type" value="Genomic_DNA"/>
</dbReference>
<dbReference type="HOGENOM" id="CLU_364048_0_0_10"/>